<evidence type="ECO:0000256" key="2">
    <source>
        <dbReference type="ARBA" id="ARBA00023002"/>
    </source>
</evidence>
<dbReference type="Gene3D" id="3.40.50.720">
    <property type="entry name" value="NAD(P)-binding Rossmann-like Domain"/>
    <property type="match status" value="1"/>
</dbReference>
<feature type="domain" description="Ketoreductase" evidence="4">
    <location>
        <begin position="9"/>
        <end position="175"/>
    </location>
</feature>
<dbReference type="SMART" id="SM00822">
    <property type="entry name" value="PKS_KR"/>
    <property type="match status" value="1"/>
</dbReference>
<accession>A0A3P3XTN6</accession>
<sequence>MKQETNHGEVAFVTGATSGLGLAIAKSLANAGYTVYGAGRRQAPSEMPANFIYVQTDVTSDESVQRSAHHVLFQEGHVDLLVCAAGSGISGAIEDIPVDQAKSQFDVNFFGVVRVVQAFLPALRQQKGGKIIIIGSIAGKTGMPFQAYYSASKFALEGFVESLRYEVRAFNIEACIVEPGDFRTGFTGARQKIVPDNSFYHDKFEKVIAVQEHDETHGVDPTVAGKRILRLASSRRLPARITIGPMFERFAVWVRRIIPDHWFEAFYRIYYKL</sequence>
<comment type="similarity">
    <text evidence="1 3">Belongs to the short-chain dehydrogenases/reductases (SDR) family.</text>
</comment>
<dbReference type="PROSITE" id="PS00061">
    <property type="entry name" value="ADH_SHORT"/>
    <property type="match status" value="1"/>
</dbReference>
<evidence type="ECO:0000256" key="3">
    <source>
        <dbReference type="RuleBase" id="RU000363"/>
    </source>
</evidence>
<organism evidence="5">
    <name type="scientific">uncultured spirochete</name>
    <dbReference type="NCBI Taxonomy" id="156406"/>
    <lineage>
        <taxon>Bacteria</taxon>
        <taxon>Pseudomonadati</taxon>
        <taxon>Spirochaetota</taxon>
        <taxon>Spirochaetia</taxon>
        <taxon>Spirochaetales</taxon>
        <taxon>environmental samples</taxon>
    </lineage>
</organism>
<reference evidence="5" key="1">
    <citation type="submission" date="2017-02" db="EMBL/GenBank/DDBJ databases">
        <authorList>
            <person name="Regsiter A."/>
            <person name="William W."/>
        </authorList>
    </citation>
    <scope>NUCLEOTIDE SEQUENCE</scope>
    <source>
        <strain evidence="5">BdmA 4</strain>
    </source>
</reference>
<keyword evidence="2" id="KW-0560">Oxidoreductase</keyword>
<dbReference type="InterPro" id="IPR051911">
    <property type="entry name" value="SDR_oxidoreductase"/>
</dbReference>
<evidence type="ECO:0000256" key="1">
    <source>
        <dbReference type="ARBA" id="ARBA00006484"/>
    </source>
</evidence>
<dbReference type="InterPro" id="IPR020904">
    <property type="entry name" value="Sc_DH/Rdtase_CS"/>
</dbReference>
<dbReference type="InterPro" id="IPR002347">
    <property type="entry name" value="SDR_fam"/>
</dbReference>
<dbReference type="PANTHER" id="PTHR43976:SF16">
    <property type="entry name" value="SHORT-CHAIN DEHYDROGENASE_REDUCTASE FAMILY PROTEIN"/>
    <property type="match status" value="1"/>
</dbReference>
<name>A0A3P3XTN6_9SPIR</name>
<dbReference type="PRINTS" id="PR00080">
    <property type="entry name" value="SDRFAMILY"/>
</dbReference>
<protein>
    <submittedName>
        <fullName evidence="5">Oxidoreductase</fullName>
    </submittedName>
</protein>
<dbReference type="EMBL" id="FWDO01000007">
    <property type="protein sequence ID" value="SLM19650.1"/>
    <property type="molecule type" value="Genomic_DNA"/>
</dbReference>
<evidence type="ECO:0000313" key="5">
    <source>
        <dbReference type="EMBL" id="SLM19650.1"/>
    </source>
</evidence>
<dbReference type="PRINTS" id="PR00081">
    <property type="entry name" value="GDHRDH"/>
</dbReference>
<dbReference type="InterPro" id="IPR057326">
    <property type="entry name" value="KR_dom"/>
</dbReference>
<dbReference type="SUPFAM" id="SSF51735">
    <property type="entry name" value="NAD(P)-binding Rossmann-fold domains"/>
    <property type="match status" value="1"/>
</dbReference>
<gene>
    <name evidence="5" type="ORF">SPIRO4BDMA_70072</name>
</gene>
<dbReference type="GO" id="GO:0016491">
    <property type="term" value="F:oxidoreductase activity"/>
    <property type="evidence" value="ECO:0007669"/>
    <property type="project" value="UniProtKB-KW"/>
</dbReference>
<dbReference type="PANTHER" id="PTHR43976">
    <property type="entry name" value="SHORT CHAIN DEHYDROGENASE"/>
    <property type="match status" value="1"/>
</dbReference>
<proteinExistence type="inferred from homology"/>
<dbReference type="AlphaFoldDB" id="A0A3P3XTN6"/>
<dbReference type="InterPro" id="IPR036291">
    <property type="entry name" value="NAD(P)-bd_dom_sf"/>
</dbReference>
<dbReference type="Pfam" id="PF00106">
    <property type="entry name" value="adh_short"/>
    <property type="match status" value="1"/>
</dbReference>
<evidence type="ECO:0000259" key="4">
    <source>
        <dbReference type="SMART" id="SM00822"/>
    </source>
</evidence>